<feature type="transmembrane region" description="Helical" evidence="6">
    <location>
        <begin position="12"/>
        <end position="34"/>
    </location>
</feature>
<feature type="transmembrane region" description="Helical" evidence="6">
    <location>
        <begin position="133"/>
        <end position="154"/>
    </location>
</feature>
<evidence type="ECO:0000256" key="2">
    <source>
        <dbReference type="ARBA" id="ARBA00022448"/>
    </source>
</evidence>
<dbReference type="CDD" id="cd17489">
    <property type="entry name" value="MFS_YfcJ_like"/>
    <property type="match status" value="1"/>
</dbReference>
<feature type="transmembrane region" description="Helical" evidence="6">
    <location>
        <begin position="349"/>
        <end position="371"/>
    </location>
</feature>
<reference evidence="8" key="1">
    <citation type="journal article" date="2014" name="Int. J. Syst. Evol. Microbiol.">
        <title>Complete genome sequence of Corynebacterium casei LMG S-19264T (=DSM 44701T), isolated from a smear-ripened cheese.</title>
        <authorList>
            <consortium name="US DOE Joint Genome Institute (JGI-PGF)"/>
            <person name="Walter F."/>
            <person name="Albersmeier A."/>
            <person name="Kalinowski J."/>
            <person name="Ruckert C."/>
        </authorList>
    </citation>
    <scope>NUCLEOTIDE SEQUENCE</scope>
    <source>
        <strain evidence="8">CGMCC 1.12698</strain>
    </source>
</reference>
<dbReference type="InterPro" id="IPR005829">
    <property type="entry name" value="Sugar_transporter_CS"/>
</dbReference>
<comment type="subcellular location">
    <subcellularLocation>
        <location evidence="1">Cell membrane</location>
        <topology evidence="1">Multi-pass membrane protein</topology>
    </subcellularLocation>
</comment>
<feature type="transmembrane region" description="Helical" evidence="6">
    <location>
        <begin position="95"/>
        <end position="121"/>
    </location>
</feature>
<proteinExistence type="predicted"/>
<dbReference type="RefSeq" id="WP_188387579.1">
    <property type="nucleotide sequence ID" value="NZ_BMFK01000001.1"/>
</dbReference>
<feature type="transmembrane region" description="Helical" evidence="6">
    <location>
        <begin position="46"/>
        <end position="66"/>
    </location>
</feature>
<dbReference type="InterPro" id="IPR020846">
    <property type="entry name" value="MFS_dom"/>
</dbReference>
<dbReference type="PANTHER" id="PTHR23531:SF2">
    <property type="entry name" value="PERMEASE"/>
    <property type="match status" value="1"/>
</dbReference>
<protein>
    <submittedName>
        <fullName evidence="8">MFS transporter</fullName>
    </submittedName>
</protein>
<dbReference type="InterPro" id="IPR052714">
    <property type="entry name" value="MFS_Exporter"/>
</dbReference>
<keyword evidence="3 6" id="KW-0812">Transmembrane</keyword>
<evidence type="ECO:0000313" key="9">
    <source>
        <dbReference type="Proteomes" id="UP000605259"/>
    </source>
</evidence>
<keyword evidence="2" id="KW-0813">Transport</keyword>
<evidence type="ECO:0000256" key="6">
    <source>
        <dbReference type="SAM" id="Phobius"/>
    </source>
</evidence>
<comment type="caution">
    <text evidence="8">The sequence shown here is derived from an EMBL/GenBank/DDBJ whole genome shotgun (WGS) entry which is preliminary data.</text>
</comment>
<keyword evidence="4 6" id="KW-1133">Transmembrane helix</keyword>
<dbReference type="Proteomes" id="UP000605259">
    <property type="component" value="Unassembled WGS sequence"/>
</dbReference>
<dbReference type="Pfam" id="PF00083">
    <property type="entry name" value="Sugar_tr"/>
    <property type="match status" value="1"/>
</dbReference>
<dbReference type="AlphaFoldDB" id="A0A917AR48"/>
<gene>
    <name evidence="8" type="ORF">GCM10007140_13020</name>
</gene>
<sequence length="382" mass="41372">MERLWTKKYVMLIVVSFLLFSSFYLLMPTLPIFVMELGGSESQVGLIVGIFTLSAVILRPIIGGLVDKYGRRVFMLSGLVLFAITMYTYDWITSIFGLIIIRIIHGVSWGVATTATSTAVTDVIPESRRGEGMGWYGLAMTLGMAVGPIAGIWLVESLSFHWLFLICTGLVVGALVSGYSIKLPTVKQQSNQSVSFYEKRVLPIALVMFFLSITYGGIMAFLPLFATSIEVNAGVFFLVYAVTLTIIRPLAGRISDKYGQKKIIVPALAIVSIALVVLTITNGLIGFVISAILYGIGFGSAQPALQAATIQLAPPEKRGVANATFFTAFDLGIGLGSILLGFVSQFMGYQVLFFICAVVAGISFVLFMIFVKEILPKVVASK</sequence>
<feature type="transmembrane region" description="Helical" evidence="6">
    <location>
        <begin position="73"/>
        <end position="89"/>
    </location>
</feature>
<feature type="transmembrane region" description="Helical" evidence="6">
    <location>
        <begin position="231"/>
        <end position="251"/>
    </location>
</feature>
<accession>A0A917AR48</accession>
<keyword evidence="5 6" id="KW-0472">Membrane</keyword>
<dbReference type="GO" id="GO:0005886">
    <property type="term" value="C:plasma membrane"/>
    <property type="evidence" value="ECO:0007669"/>
    <property type="project" value="UniProtKB-SubCell"/>
</dbReference>
<dbReference type="PROSITE" id="PS00216">
    <property type="entry name" value="SUGAR_TRANSPORT_1"/>
    <property type="match status" value="1"/>
</dbReference>
<dbReference type="InterPro" id="IPR011701">
    <property type="entry name" value="MFS"/>
</dbReference>
<dbReference type="SUPFAM" id="SSF103473">
    <property type="entry name" value="MFS general substrate transporter"/>
    <property type="match status" value="1"/>
</dbReference>
<dbReference type="GO" id="GO:0022857">
    <property type="term" value="F:transmembrane transporter activity"/>
    <property type="evidence" value="ECO:0007669"/>
    <property type="project" value="InterPro"/>
</dbReference>
<dbReference type="Pfam" id="PF07690">
    <property type="entry name" value="MFS_1"/>
    <property type="match status" value="1"/>
</dbReference>
<feature type="transmembrane region" description="Helical" evidence="6">
    <location>
        <begin position="263"/>
        <end position="281"/>
    </location>
</feature>
<keyword evidence="9" id="KW-1185">Reference proteome</keyword>
<name>A0A917AR48_9BACI</name>
<evidence type="ECO:0000256" key="3">
    <source>
        <dbReference type="ARBA" id="ARBA00022692"/>
    </source>
</evidence>
<dbReference type="EMBL" id="BMFK01000001">
    <property type="protein sequence ID" value="GGE64149.1"/>
    <property type="molecule type" value="Genomic_DNA"/>
</dbReference>
<feature type="transmembrane region" description="Helical" evidence="6">
    <location>
        <begin position="320"/>
        <end position="343"/>
    </location>
</feature>
<evidence type="ECO:0000256" key="5">
    <source>
        <dbReference type="ARBA" id="ARBA00023136"/>
    </source>
</evidence>
<dbReference type="PROSITE" id="PS50850">
    <property type="entry name" value="MFS"/>
    <property type="match status" value="1"/>
</dbReference>
<feature type="transmembrane region" description="Helical" evidence="6">
    <location>
        <begin position="201"/>
        <end position="225"/>
    </location>
</feature>
<evidence type="ECO:0000256" key="1">
    <source>
        <dbReference type="ARBA" id="ARBA00004651"/>
    </source>
</evidence>
<evidence type="ECO:0000259" key="7">
    <source>
        <dbReference type="PROSITE" id="PS50850"/>
    </source>
</evidence>
<evidence type="ECO:0000256" key="4">
    <source>
        <dbReference type="ARBA" id="ARBA00022989"/>
    </source>
</evidence>
<dbReference type="InterPro" id="IPR036259">
    <property type="entry name" value="MFS_trans_sf"/>
</dbReference>
<evidence type="ECO:0000313" key="8">
    <source>
        <dbReference type="EMBL" id="GGE64149.1"/>
    </source>
</evidence>
<organism evidence="8 9">
    <name type="scientific">Priestia taiwanensis</name>
    <dbReference type="NCBI Taxonomy" id="1347902"/>
    <lineage>
        <taxon>Bacteria</taxon>
        <taxon>Bacillati</taxon>
        <taxon>Bacillota</taxon>
        <taxon>Bacilli</taxon>
        <taxon>Bacillales</taxon>
        <taxon>Bacillaceae</taxon>
        <taxon>Priestia</taxon>
    </lineage>
</organism>
<dbReference type="PANTHER" id="PTHR23531">
    <property type="entry name" value="QUINOLENE RESISTANCE PROTEIN NORA"/>
    <property type="match status" value="1"/>
</dbReference>
<feature type="domain" description="Major facilitator superfamily (MFS) profile" evidence="7">
    <location>
        <begin position="8"/>
        <end position="375"/>
    </location>
</feature>
<reference evidence="8" key="2">
    <citation type="submission" date="2020-09" db="EMBL/GenBank/DDBJ databases">
        <authorList>
            <person name="Sun Q."/>
            <person name="Zhou Y."/>
        </authorList>
    </citation>
    <scope>NUCLEOTIDE SEQUENCE</scope>
    <source>
        <strain evidence="8">CGMCC 1.12698</strain>
    </source>
</reference>
<dbReference type="InterPro" id="IPR005828">
    <property type="entry name" value="MFS_sugar_transport-like"/>
</dbReference>
<dbReference type="Gene3D" id="1.20.1250.20">
    <property type="entry name" value="MFS general substrate transporter like domains"/>
    <property type="match status" value="2"/>
</dbReference>
<feature type="transmembrane region" description="Helical" evidence="6">
    <location>
        <begin position="160"/>
        <end position="181"/>
    </location>
</feature>